<keyword evidence="13" id="KW-0378">Hydrolase</keyword>
<name>L0KAD0_HALHC</name>
<organism evidence="29 30">
    <name type="scientific">Halobacteroides halobius (strain ATCC 35273 / DSM 5150 / MD-1)</name>
    <dbReference type="NCBI Taxonomy" id="748449"/>
    <lineage>
        <taxon>Bacteria</taxon>
        <taxon>Bacillati</taxon>
        <taxon>Bacillota</taxon>
        <taxon>Clostridia</taxon>
        <taxon>Halanaerobiales</taxon>
        <taxon>Halobacteroidaceae</taxon>
        <taxon>Halobacteroides</taxon>
    </lineage>
</organism>
<keyword evidence="16" id="KW-0573">Peptidoglycan synthesis</keyword>
<evidence type="ECO:0000256" key="9">
    <source>
        <dbReference type="ARBA" id="ARBA00022670"/>
    </source>
</evidence>
<evidence type="ECO:0000256" key="22">
    <source>
        <dbReference type="ARBA" id="ARBA00034000"/>
    </source>
</evidence>
<evidence type="ECO:0000256" key="20">
    <source>
        <dbReference type="ARBA" id="ARBA00023268"/>
    </source>
</evidence>
<evidence type="ECO:0000256" key="3">
    <source>
        <dbReference type="ARBA" id="ARBA00004752"/>
    </source>
</evidence>
<evidence type="ECO:0000256" key="7">
    <source>
        <dbReference type="ARBA" id="ARBA00018638"/>
    </source>
</evidence>
<keyword evidence="11" id="KW-0808">Transferase</keyword>
<dbReference type="EC" id="3.4.16.4" evidence="6"/>
<evidence type="ECO:0000256" key="17">
    <source>
        <dbReference type="ARBA" id="ARBA00022989"/>
    </source>
</evidence>
<dbReference type="Gene3D" id="1.10.3810.10">
    <property type="entry name" value="Biosynthetic peptidoglycan transglycosylase-like"/>
    <property type="match status" value="1"/>
</dbReference>
<keyword evidence="14" id="KW-0133">Cell shape</keyword>
<dbReference type="GO" id="GO:0009002">
    <property type="term" value="F:serine-type D-Ala-D-Ala carboxypeptidase activity"/>
    <property type="evidence" value="ECO:0007669"/>
    <property type="project" value="UniProtKB-EC"/>
</dbReference>
<evidence type="ECO:0000256" key="1">
    <source>
        <dbReference type="ARBA" id="ARBA00002624"/>
    </source>
</evidence>
<dbReference type="PANTHER" id="PTHR32282:SF27">
    <property type="entry name" value="PENICILLIN-BINDING PROTEIN 1A"/>
    <property type="match status" value="1"/>
</dbReference>
<dbReference type="Pfam" id="PF00905">
    <property type="entry name" value="Transpeptidase"/>
    <property type="match status" value="1"/>
</dbReference>
<dbReference type="UniPathway" id="UPA00219"/>
<sequence>MANKKQKIKQLTITALILFIAIGMGTTIGIITWVIQTSPNVADYGHWQTSEATIVYDSNGDVLTKLYQENRIYVPISKIPKHLQNAVVSIEDARFWEHHGIDPIGIMRAIYVDLKHMAKVQGASTITQQLAKNALLTHKKTFTRKFQEMYIALQFERMYTKKEILEFYLNEIFLGYNAYGVQSAANYYFNKDVQDLTLAESALIAGLIKAPNYYSPYQNKKAARHRRNVVLNQMLEYGYITAKQARKAKAQPINLERPTDDTDENAPYFVRYVRNKLIDKFGAKQVYNGGLRVYTTLDPSMQAKAKATVDKAIKTGYIPTVNKKAGLGKRQPQLALVTIEPSSGHIKALIGGRGHDKFNRAIQANRQPGSAFKPFVYATAMKEGMSPGSVIDDTLKEYKTGLETEKTWIPENYNDKYLGPTTLRIGLAKSINVMAVKLLDKVGVNDTITTAKGLGIKSLVPQDQNLAIALGGLTKGVTPLEMAEAYGVFANQGIKVKPIAITKVYDSYGNIIWNHEAQKEAQKSLALDKSIAYLVTDMLQSAVARGPLVWGTGWRAKLNRPMAGKTGTTSNYSDAWFVGYTPDLVTSIWIGEDEPTRMEYVKKNKAGKPIMKNGKPVTEIISSGEAAALWGNYMEKVVKNKAIKSFKRPDNIITKEICIDSGMLPNKYCRKNNQVREELFIKGTEPTTKGTLHKKTATIKIDTSTGLIATENCPDDKIKEVKYQIKTNIIVDENGVPIKKYKPDTKLPLPLKDKEGNYIYKKIPQKKCTKHKPTAEDKSTSIKDKIYNFFNLLRGN</sequence>
<dbReference type="AlphaFoldDB" id="L0KAD0"/>
<evidence type="ECO:0000256" key="2">
    <source>
        <dbReference type="ARBA" id="ARBA00004401"/>
    </source>
</evidence>
<gene>
    <name evidence="29" type="ordered locus">Halha_2072</name>
</gene>
<evidence type="ECO:0000256" key="15">
    <source>
        <dbReference type="ARBA" id="ARBA00022968"/>
    </source>
</evidence>
<dbReference type="Gene3D" id="3.40.710.10">
    <property type="entry name" value="DD-peptidase/beta-lactamase superfamily"/>
    <property type="match status" value="1"/>
</dbReference>
<keyword evidence="19" id="KW-0046">Antibiotic resistance</keyword>
<dbReference type="GO" id="GO:0046677">
    <property type="term" value="P:response to antibiotic"/>
    <property type="evidence" value="ECO:0007669"/>
    <property type="project" value="UniProtKB-KW"/>
</dbReference>
<evidence type="ECO:0000256" key="8">
    <source>
        <dbReference type="ARBA" id="ARBA00022645"/>
    </source>
</evidence>
<dbReference type="SUPFAM" id="SSF56601">
    <property type="entry name" value="beta-lactamase/transpeptidase-like"/>
    <property type="match status" value="1"/>
</dbReference>
<evidence type="ECO:0000256" key="13">
    <source>
        <dbReference type="ARBA" id="ARBA00022801"/>
    </source>
</evidence>
<comment type="similarity">
    <text evidence="4">In the C-terminal section; belongs to the transpeptidase family.</text>
</comment>
<evidence type="ECO:0000256" key="11">
    <source>
        <dbReference type="ARBA" id="ARBA00022679"/>
    </source>
</evidence>
<comment type="subcellular location">
    <subcellularLocation>
        <location evidence="2">Cell membrane</location>
        <topology evidence="2">Single-pass type II membrane protein</topology>
    </subcellularLocation>
</comment>
<dbReference type="GO" id="GO:0008658">
    <property type="term" value="F:penicillin binding"/>
    <property type="evidence" value="ECO:0007669"/>
    <property type="project" value="InterPro"/>
</dbReference>
<dbReference type="GO" id="GO:0008360">
    <property type="term" value="P:regulation of cell shape"/>
    <property type="evidence" value="ECO:0007669"/>
    <property type="project" value="UniProtKB-KW"/>
</dbReference>
<keyword evidence="21" id="KW-0961">Cell wall biogenesis/degradation</keyword>
<dbReference type="STRING" id="748449.Halha_2072"/>
<dbReference type="OrthoDB" id="9766909at2"/>
<evidence type="ECO:0000256" key="16">
    <source>
        <dbReference type="ARBA" id="ARBA00022984"/>
    </source>
</evidence>
<dbReference type="GO" id="GO:0005886">
    <property type="term" value="C:plasma membrane"/>
    <property type="evidence" value="ECO:0007669"/>
    <property type="project" value="UniProtKB-SubCell"/>
</dbReference>
<dbReference type="Pfam" id="PF00912">
    <property type="entry name" value="Transgly"/>
    <property type="match status" value="1"/>
</dbReference>
<keyword evidence="18 26" id="KW-0472">Membrane</keyword>
<keyword evidence="8" id="KW-0121">Carboxypeptidase</keyword>
<keyword evidence="15" id="KW-0735">Signal-anchor</keyword>
<dbReference type="HOGENOM" id="CLU_006354_2_7_9"/>
<dbReference type="GO" id="GO:0009252">
    <property type="term" value="P:peptidoglycan biosynthetic process"/>
    <property type="evidence" value="ECO:0007669"/>
    <property type="project" value="UniProtKB-UniPathway"/>
</dbReference>
<evidence type="ECO:0000256" key="18">
    <source>
        <dbReference type="ARBA" id="ARBA00023136"/>
    </source>
</evidence>
<dbReference type="Proteomes" id="UP000010880">
    <property type="component" value="Chromosome"/>
</dbReference>
<comment type="catalytic activity">
    <reaction evidence="24">
        <text>[GlcNAc-(1-&gt;4)-Mur2Ac(oyl-L-Ala-gamma-D-Glu-L-Lys-D-Ala-D-Ala)](n)-di-trans,octa-cis-undecaprenyl diphosphate + beta-D-GlcNAc-(1-&gt;4)-Mur2Ac(oyl-L-Ala-gamma-D-Glu-L-Lys-D-Ala-D-Ala)-di-trans,octa-cis-undecaprenyl diphosphate = [GlcNAc-(1-&gt;4)-Mur2Ac(oyl-L-Ala-gamma-D-Glu-L-Lys-D-Ala-D-Ala)](n+1)-di-trans,octa-cis-undecaprenyl diphosphate + di-trans,octa-cis-undecaprenyl diphosphate + H(+)</text>
        <dbReference type="Rhea" id="RHEA:23708"/>
        <dbReference type="Rhea" id="RHEA-COMP:9602"/>
        <dbReference type="Rhea" id="RHEA-COMP:9603"/>
        <dbReference type="ChEBI" id="CHEBI:15378"/>
        <dbReference type="ChEBI" id="CHEBI:58405"/>
        <dbReference type="ChEBI" id="CHEBI:60033"/>
        <dbReference type="ChEBI" id="CHEBI:78435"/>
        <dbReference type="EC" id="2.4.99.28"/>
    </reaction>
</comment>
<evidence type="ECO:0000256" key="19">
    <source>
        <dbReference type="ARBA" id="ARBA00023251"/>
    </source>
</evidence>
<evidence type="ECO:0000256" key="14">
    <source>
        <dbReference type="ARBA" id="ARBA00022960"/>
    </source>
</evidence>
<evidence type="ECO:0000256" key="5">
    <source>
        <dbReference type="ARBA" id="ARBA00007739"/>
    </source>
</evidence>
<keyword evidence="9" id="KW-0645">Protease</keyword>
<evidence type="ECO:0000256" key="10">
    <source>
        <dbReference type="ARBA" id="ARBA00022676"/>
    </source>
</evidence>
<evidence type="ECO:0000256" key="12">
    <source>
        <dbReference type="ARBA" id="ARBA00022692"/>
    </source>
</evidence>
<keyword evidence="30" id="KW-1185">Reference proteome</keyword>
<comment type="function">
    <text evidence="1">Cell wall formation. Synthesis of cross-linked peptidoglycan from the lipid intermediates. The enzyme has a penicillin-insensitive transglycosylase N-terminal domain (formation of linear glycan strands) and a penicillin-sensitive transpeptidase C-terminal domain (cross-linking of the peptide subunits).</text>
</comment>
<dbReference type="PANTHER" id="PTHR32282">
    <property type="entry name" value="BINDING PROTEIN TRANSPEPTIDASE, PUTATIVE-RELATED"/>
    <property type="match status" value="1"/>
</dbReference>
<evidence type="ECO:0000256" key="24">
    <source>
        <dbReference type="ARBA" id="ARBA00049902"/>
    </source>
</evidence>
<dbReference type="KEGG" id="hhl:Halha_2072"/>
<dbReference type="InterPro" id="IPR012338">
    <property type="entry name" value="Beta-lactam/transpept-like"/>
</dbReference>
<dbReference type="InterPro" id="IPR050396">
    <property type="entry name" value="Glycosyltr_51/Transpeptidase"/>
</dbReference>
<evidence type="ECO:0000259" key="27">
    <source>
        <dbReference type="Pfam" id="PF00905"/>
    </source>
</evidence>
<dbReference type="NCBIfam" id="TIGR02074">
    <property type="entry name" value="PBP_1a_fam"/>
    <property type="match status" value="1"/>
</dbReference>
<dbReference type="SUPFAM" id="SSF53955">
    <property type="entry name" value="Lysozyme-like"/>
    <property type="match status" value="1"/>
</dbReference>
<dbReference type="EMBL" id="CP003359">
    <property type="protein sequence ID" value="AGB41966.1"/>
    <property type="molecule type" value="Genomic_DNA"/>
</dbReference>
<dbReference type="GO" id="GO:0008955">
    <property type="term" value="F:peptidoglycan glycosyltransferase activity"/>
    <property type="evidence" value="ECO:0007669"/>
    <property type="project" value="UniProtKB-EC"/>
</dbReference>
<feature type="domain" description="Glycosyl transferase family 51" evidence="28">
    <location>
        <begin position="60"/>
        <end position="234"/>
    </location>
</feature>
<evidence type="ECO:0000259" key="28">
    <source>
        <dbReference type="Pfam" id="PF00912"/>
    </source>
</evidence>
<dbReference type="GO" id="GO:0006508">
    <property type="term" value="P:proteolysis"/>
    <property type="evidence" value="ECO:0007669"/>
    <property type="project" value="UniProtKB-KW"/>
</dbReference>
<dbReference type="GO" id="GO:0030288">
    <property type="term" value="C:outer membrane-bounded periplasmic space"/>
    <property type="evidence" value="ECO:0007669"/>
    <property type="project" value="TreeGrafter"/>
</dbReference>
<keyword evidence="20" id="KW-0511">Multifunctional enzyme</keyword>
<feature type="domain" description="Penicillin-binding protein transpeptidase" evidence="27">
    <location>
        <begin position="336"/>
        <end position="611"/>
    </location>
</feature>
<comment type="pathway">
    <text evidence="25">Glycan biosynthesis.</text>
</comment>
<evidence type="ECO:0000313" key="29">
    <source>
        <dbReference type="EMBL" id="AGB41966.1"/>
    </source>
</evidence>
<keyword evidence="10" id="KW-0328">Glycosyltransferase</keyword>
<evidence type="ECO:0000256" key="6">
    <source>
        <dbReference type="ARBA" id="ARBA00012448"/>
    </source>
</evidence>
<feature type="transmembrane region" description="Helical" evidence="26">
    <location>
        <begin position="12"/>
        <end position="35"/>
    </location>
</feature>
<dbReference type="InterPro" id="IPR001264">
    <property type="entry name" value="Glyco_trans_51"/>
</dbReference>
<dbReference type="GO" id="GO:0071555">
    <property type="term" value="P:cell wall organization"/>
    <property type="evidence" value="ECO:0007669"/>
    <property type="project" value="UniProtKB-KW"/>
</dbReference>
<reference evidence="30" key="1">
    <citation type="submission" date="2012-02" db="EMBL/GenBank/DDBJ databases">
        <title>The complete genome of Halobacteroides halobius DSM 5150.</title>
        <authorList>
            <person name="Lucas S."/>
            <person name="Copeland A."/>
            <person name="Lapidus A."/>
            <person name="Glavina del Rio T."/>
            <person name="Dalin E."/>
            <person name="Tice H."/>
            <person name="Bruce D."/>
            <person name="Goodwin L."/>
            <person name="Pitluck S."/>
            <person name="Peters L."/>
            <person name="Mikhailova N."/>
            <person name="Gu W."/>
            <person name="Kyrpides N."/>
            <person name="Mavromatis K."/>
            <person name="Ivanova N."/>
            <person name="Brettin T."/>
            <person name="Detter J.C."/>
            <person name="Han C."/>
            <person name="Larimer F."/>
            <person name="Land M."/>
            <person name="Hauser L."/>
            <person name="Markowitz V."/>
            <person name="Cheng J.-F."/>
            <person name="Hugenholtz P."/>
            <person name="Woyke T."/>
            <person name="Wu D."/>
            <person name="Tindall B."/>
            <person name="Pomrenke H."/>
            <person name="Brambilla E."/>
            <person name="Klenk H.-P."/>
            <person name="Eisen J.A."/>
        </authorList>
    </citation>
    <scope>NUCLEOTIDE SEQUENCE [LARGE SCALE GENOMIC DNA]</scope>
    <source>
        <strain evidence="30">ATCC 35273 / DSM 5150 / MD-1</strain>
    </source>
</reference>
<dbReference type="InterPro" id="IPR036950">
    <property type="entry name" value="PBP_transglycosylase"/>
</dbReference>
<evidence type="ECO:0000256" key="26">
    <source>
        <dbReference type="SAM" id="Phobius"/>
    </source>
</evidence>
<evidence type="ECO:0000256" key="4">
    <source>
        <dbReference type="ARBA" id="ARBA00007090"/>
    </source>
</evidence>
<evidence type="ECO:0000256" key="21">
    <source>
        <dbReference type="ARBA" id="ARBA00023316"/>
    </source>
</evidence>
<dbReference type="PATRIC" id="fig|748449.3.peg.1994"/>
<accession>L0KAD0</accession>
<keyword evidence="12 26" id="KW-0812">Transmembrane</keyword>
<keyword evidence="17 26" id="KW-1133">Transmembrane helix</keyword>
<dbReference type="eggNOG" id="COG0744">
    <property type="taxonomic scope" value="Bacteria"/>
</dbReference>
<proteinExistence type="inferred from homology"/>
<dbReference type="RefSeq" id="WP_015327680.1">
    <property type="nucleotide sequence ID" value="NC_019978.1"/>
</dbReference>
<comment type="catalytic activity">
    <reaction evidence="22">
        <text>Preferential cleavage: (Ac)2-L-Lys-D-Ala-|-D-Ala. Also transpeptidation of peptidyl-alanyl moieties that are N-acyl substituents of D-alanine.</text>
        <dbReference type="EC" id="3.4.16.4"/>
    </reaction>
</comment>
<dbReference type="InterPro" id="IPR023346">
    <property type="entry name" value="Lysozyme-like_dom_sf"/>
</dbReference>
<dbReference type="InterPro" id="IPR001460">
    <property type="entry name" value="PCN-bd_Tpept"/>
</dbReference>
<dbReference type="EC" id="2.4.99.28" evidence="23"/>
<evidence type="ECO:0000313" key="30">
    <source>
        <dbReference type="Proteomes" id="UP000010880"/>
    </source>
</evidence>
<comment type="pathway">
    <text evidence="3">Cell wall biogenesis; peptidoglycan biosynthesis.</text>
</comment>
<evidence type="ECO:0000256" key="23">
    <source>
        <dbReference type="ARBA" id="ARBA00044770"/>
    </source>
</evidence>
<evidence type="ECO:0000256" key="25">
    <source>
        <dbReference type="ARBA" id="ARBA00060592"/>
    </source>
</evidence>
<comment type="similarity">
    <text evidence="5">In the N-terminal section; belongs to the glycosyltransferase 51 family.</text>
</comment>
<protein>
    <recommendedName>
        <fullName evidence="7">Penicillin-binding protein 1A</fullName>
        <ecNumber evidence="23">2.4.99.28</ecNumber>
        <ecNumber evidence="6">3.4.16.4</ecNumber>
    </recommendedName>
</protein>
<dbReference type="FunFam" id="1.10.3810.10:FF:000001">
    <property type="entry name" value="Penicillin-binding protein 1A"/>
    <property type="match status" value="1"/>
</dbReference>